<dbReference type="SUPFAM" id="SSF51658">
    <property type="entry name" value="Xylose isomerase-like"/>
    <property type="match status" value="1"/>
</dbReference>
<dbReference type="PANTHER" id="PTHR12110:SF21">
    <property type="entry name" value="XYLOSE ISOMERASE-LIKE TIM BARREL DOMAIN-CONTAINING PROTEIN"/>
    <property type="match status" value="1"/>
</dbReference>
<dbReference type="RefSeq" id="WP_076430955.1">
    <property type="nucleotide sequence ID" value="NZ_FTNO01000002.1"/>
</dbReference>
<accession>A0A1N7BV62</accession>
<dbReference type="GO" id="GO:0016853">
    <property type="term" value="F:isomerase activity"/>
    <property type="evidence" value="ECO:0007669"/>
    <property type="project" value="UniProtKB-KW"/>
</dbReference>
<reference evidence="3" key="1">
    <citation type="submission" date="2017-01" db="EMBL/GenBank/DDBJ databases">
        <authorList>
            <person name="Varghese N."/>
            <person name="Submissions S."/>
        </authorList>
    </citation>
    <scope>NUCLEOTIDE SEQUENCE [LARGE SCALE GENOMIC DNA]</scope>
    <source>
        <strain evidence="3">CGMCC 1.7737</strain>
    </source>
</reference>
<dbReference type="Pfam" id="PF01261">
    <property type="entry name" value="AP_endonuc_2"/>
    <property type="match status" value="1"/>
</dbReference>
<dbReference type="InterPro" id="IPR050312">
    <property type="entry name" value="IolE/XylAMocC-like"/>
</dbReference>
<keyword evidence="3" id="KW-1185">Reference proteome</keyword>
<keyword evidence="2" id="KW-0413">Isomerase</keyword>
<dbReference type="AlphaFoldDB" id="A0A1N7BV62"/>
<name>A0A1N7BV62_9EURY</name>
<evidence type="ECO:0000259" key="1">
    <source>
        <dbReference type="Pfam" id="PF01261"/>
    </source>
</evidence>
<gene>
    <name evidence="2" type="ORF">SAMN05421858_2774</name>
</gene>
<dbReference type="Proteomes" id="UP000186914">
    <property type="component" value="Unassembled WGS sequence"/>
</dbReference>
<sequence>MTIRQGLMVCGTVPDEDAFSFAAEQGFDFVELDMEQAFPPQAIDIPSVCRTLTNHDLDVVVHLPYRLDPGSPHDHVRDGACRQLERAIDTAVELGAEKGIFHAESRGFPHVWGHETLRESLYESVRRLTRYARERDFEVCVENLKKDFFDCGDFPTLFAETNAVACLDTGHAYVTGHDADSQAALLRNHGNRISHLHLNDTRQTDDDEHLPVGLGKLNFEALATAMRETDWSGTCTHEVYLFDIEYAGRGKSSFDRLLSPE</sequence>
<feature type="domain" description="Xylose isomerase-like TIM barrel" evidence="1">
    <location>
        <begin position="20"/>
        <end position="240"/>
    </location>
</feature>
<evidence type="ECO:0000313" key="3">
    <source>
        <dbReference type="Proteomes" id="UP000186914"/>
    </source>
</evidence>
<evidence type="ECO:0000313" key="2">
    <source>
        <dbReference type="EMBL" id="SIR55146.1"/>
    </source>
</evidence>
<dbReference type="InterPro" id="IPR013022">
    <property type="entry name" value="Xyl_isomerase-like_TIM-brl"/>
</dbReference>
<dbReference type="EMBL" id="FTNO01000002">
    <property type="protein sequence ID" value="SIR55146.1"/>
    <property type="molecule type" value="Genomic_DNA"/>
</dbReference>
<proteinExistence type="predicted"/>
<organism evidence="2 3">
    <name type="scientific">Haladaptatus litoreus</name>
    <dbReference type="NCBI Taxonomy" id="553468"/>
    <lineage>
        <taxon>Archaea</taxon>
        <taxon>Methanobacteriati</taxon>
        <taxon>Methanobacteriota</taxon>
        <taxon>Stenosarchaea group</taxon>
        <taxon>Halobacteria</taxon>
        <taxon>Halobacteriales</taxon>
        <taxon>Haladaptataceae</taxon>
        <taxon>Haladaptatus</taxon>
    </lineage>
</organism>
<dbReference type="OrthoDB" id="372143at2157"/>
<dbReference type="InterPro" id="IPR036237">
    <property type="entry name" value="Xyl_isomerase-like_sf"/>
</dbReference>
<protein>
    <submittedName>
        <fullName evidence="2">Sugar phosphate isomerase/epimerase</fullName>
    </submittedName>
</protein>
<dbReference type="Gene3D" id="3.20.20.150">
    <property type="entry name" value="Divalent-metal-dependent TIM barrel enzymes"/>
    <property type="match status" value="1"/>
</dbReference>
<dbReference type="PANTHER" id="PTHR12110">
    <property type="entry name" value="HYDROXYPYRUVATE ISOMERASE"/>
    <property type="match status" value="1"/>
</dbReference>